<proteinExistence type="predicted"/>
<dbReference type="Pfam" id="PF02466">
    <property type="entry name" value="Tim17"/>
    <property type="match status" value="1"/>
</dbReference>
<sequence>MGDGAELVQKGDPQRAMDADVAAAPALIPCWALGTATAMKGALGALGAGKVENPLPAAQKWVMDKQESFSLWLNQQPIAVETAISSALAAVQGAAAGALVSTFSKDIVRSVEAVQRASMDLDPNVVINPWLSPKGAAIGPSPIVQARNFAVLTGTNAGISCILKRVRGVDDMENSLVAAFGSGFLYELVSSRGAPNIASAVGTGAFFALIQGGYYKVSQMMSKDKKTAKKGEEDAYYAKTRSMLTTLGLGRYEKNFRKGMLTDYTLPLLTDRQGNSTSSKILLASALRDVKIPPGPRLMILDHVQ</sequence>
<dbReference type="PANTHER" id="PTHR14110:SF6">
    <property type="entry name" value="OS04G0405100 PROTEIN"/>
    <property type="match status" value="1"/>
</dbReference>
<comment type="subcellular location">
    <subcellularLocation>
        <location evidence="1">Membrane</location>
        <topology evidence="1">Multi-pass membrane protein</topology>
    </subcellularLocation>
</comment>
<protein>
    <submittedName>
        <fullName evidence="5">Uncharacterized protein</fullName>
    </submittedName>
</protein>
<dbReference type="GO" id="GO:0009706">
    <property type="term" value="C:chloroplast inner membrane"/>
    <property type="evidence" value="ECO:0007669"/>
    <property type="project" value="TreeGrafter"/>
</dbReference>
<evidence type="ECO:0000256" key="3">
    <source>
        <dbReference type="ARBA" id="ARBA00022989"/>
    </source>
</evidence>
<keyword evidence="4" id="KW-0472">Membrane</keyword>
<dbReference type="EMBL" id="NMUH01001410">
    <property type="protein sequence ID" value="MQL92078.1"/>
    <property type="molecule type" value="Genomic_DNA"/>
</dbReference>
<reference evidence="5" key="1">
    <citation type="submission" date="2017-07" db="EMBL/GenBank/DDBJ databases">
        <title>Taro Niue Genome Assembly and Annotation.</title>
        <authorList>
            <person name="Atibalentja N."/>
            <person name="Keating K."/>
            <person name="Fields C.J."/>
        </authorList>
    </citation>
    <scope>NUCLEOTIDE SEQUENCE</scope>
    <source>
        <strain evidence="5">Niue_2</strain>
        <tissue evidence="5">Leaf</tissue>
    </source>
</reference>
<evidence type="ECO:0000313" key="5">
    <source>
        <dbReference type="EMBL" id="MQL92078.1"/>
    </source>
</evidence>
<dbReference type="Proteomes" id="UP000652761">
    <property type="component" value="Unassembled WGS sequence"/>
</dbReference>
<evidence type="ECO:0000256" key="2">
    <source>
        <dbReference type="ARBA" id="ARBA00022692"/>
    </source>
</evidence>
<keyword evidence="2" id="KW-0812">Transmembrane</keyword>
<keyword evidence="6" id="KW-1185">Reference proteome</keyword>
<comment type="caution">
    <text evidence="5">The sequence shown here is derived from an EMBL/GenBank/DDBJ whole genome shotgun (WGS) entry which is preliminary data.</text>
</comment>
<feature type="non-terminal residue" evidence="5">
    <location>
        <position position="1"/>
    </location>
</feature>
<dbReference type="GO" id="GO:0042721">
    <property type="term" value="C:TIM22 mitochondrial import inner membrane insertion complex"/>
    <property type="evidence" value="ECO:0007669"/>
    <property type="project" value="InterPro"/>
</dbReference>
<dbReference type="AlphaFoldDB" id="A0A843V7G4"/>
<dbReference type="GO" id="GO:0045039">
    <property type="term" value="P:protein insertion into mitochondrial inner membrane"/>
    <property type="evidence" value="ECO:0007669"/>
    <property type="project" value="InterPro"/>
</dbReference>
<dbReference type="OrthoDB" id="507126at2759"/>
<organism evidence="5 6">
    <name type="scientific">Colocasia esculenta</name>
    <name type="common">Wild taro</name>
    <name type="synonym">Arum esculentum</name>
    <dbReference type="NCBI Taxonomy" id="4460"/>
    <lineage>
        <taxon>Eukaryota</taxon>
        <taxon>Viridiplantae</taxon>
        <taxon>Streptophyta</taxon>
        <taxon>Embryophyta</taxon>
        <taxon>Tracheophyta</taxon>
        <taxon>Spermatophyta</taxon>
        <taxon>Magnoliopsida</taxon>
        <taxon>Liliopsida</taxon>
        <taxon>Araceae</taxon>
        <taxon>Aroideae</taxon>
        <taxon>Colocasieae</taxon>
        <taxon>Colocasia</taxon>
    </lineage>
</organism>
<evidence type="ECO:0000256" key="1">
    <source>
        <dbReference type="ARBA" id="ARBA00004141"/>
    </source>
</evidence>
<name>A0A843V7G4_COLES</name>
<keyword evidence="3" id="KW-1133">Transmembrane helix</keyword>
<evidence type="ECO:0000313" key="6">
    <source>
        <dbReference type="Proteomes" id="UP000652761"/>
    </source>
</evidence>
<dbReference type="PANTHER" id="PTHR14110">
    <property type="entry name" value="MITOCHONDRIAL IMPORT INNER MEMBRANE TRANSLOCASE SUBUNIT TIM22"/>
    <property type="match status" value="1"/>
</dbReference>
<dbReference type="GO" id="GO:0008320">
    <property type="term" value="F:protein transmembrane transporter activity"/>
    <property type="evidence" value="ECO:0007669"/>
    <property type="project" value="TreeGrafter"/>
</dbReference>
<accession>A0A843V7G4</accession>
<evidence type="ECO:0000256" key="4">
    <source>
        <dbReference type="ARBA" id="ARBA00023136"/>
    </source>
</evidence>
<dbReference type="InterPro" id="IPR039175">
    <property type="entry name" value="TIM22"/>
</dbReference>
<dbReference type="CDD" id="cd09487">
    <property type="entry name" value="SAM_superfamily"/>
    <property type="match status" value="1"/>
</dbReference>
<gene>
    <name evidence="5" type="ORF">Taro_024697</name>
</gene>
<dbReference type="GO" id="GO:0045036">
    <property type="term" value="P:protein targeting to chloroplast"/>
    <property type="evidence" value="ECO:0007669"/>
    <property type="project" value="TreeGrafter"/>
</dbReference>